<feature type="domain" description="VRR-NUC" evidence="6">
    <location>
        <begin position="442"/>
        <end position="502"/>
    </location>
</feature>
<dbReference type="InterPro" id="IPR049125">
    <property type="entry name" value="FAN1-like_WH"/>
</dbReference>
<keyword evidence="3" id="KW-0479">Metal-binding</keyword>
<keyword evidence="4" id="KW-0378">Hydrolase</keyword>
<feature type="domain" description="Fanconi-associated nuclease 1 SAP" evidence="7">
    <location>
        <begin position="102"/>
        <end position="150"/>
    </location>
</feature>
<evidence type="ECO:0000259" key="6">
    <source>
        <dbReference type="Pfam" id="PF08774"/>
    </source>
</evidence>
<keyword evidence="2" id="KW-0540">Nuclease</keyword>
<dbReference type="GO" id="GO:0036297">
    <property type="term" value="P:interstrand cross-link repair"/>
    <property type="evidence" value="ECO:0007669"/>
    <property type="project" value="InterPro"/>
</dbReference>
<dbReference type="InterPro" id="IPR040603">
    <property type="entry name" value="FAN1_SAP_bact"/>
</dbReference>
<reference evidence="9 10" key="1">
    <citation type="submission" date="2018-03" db="EMBL/GenBank/DDBJ databases">
        <title>Genomic Encyclopedia of Archaeal and Bacterial Type Strains, Phase II (KMG-II): from individual species to whole genera.</title>
        <authorList>
            <person name="Goeker M."/>
        </authorList>
    </citation>
    <scope>NUCLEOTIDE SEQUENCE [LARGE SCALE GENOMIC DNA]</scope>
    <source>
        <strain evidence="9 10">DSM 17586</strain>
    </source>
</reference>
<sequence>MNITALASAPLDDPLYYLRNARQVIQLCLSQYADLLLSEEAALLEQLLSLDVSAQALLLRMVMRKGTRFRSDNVSYNEVPDQAHALRQLVEARLVDDQPEVSIAALGDLCRREECRVLAQHLLPEVHFTASARKSDLVARLTADFPSEQTRPVDDWWPEIPFQLIELRCNALFDRLRLMFFGNLYQNWSEFVLTELGLQQFEPVQLTAESRPFQSRAEVDLYLQLHRLQERVAAGESIESVCAELPSPVACDWIDYRRQKVLFQLGREAERQQQIELALALYQQSQHREAQLRSLRLLEKRESPEQVFNWAYAAHARIVQPETRLGLRRIQQRCARKAGLDYVAPKNRPVPVESTVLPKPEQGRVEQAVIESLSDTDTQLFHVENRLFTGLFALLFWPALYAPIRGAFFNPFQSGPADLYRPGFSDARAEWLDEGFAQLASGAYRTTIVQRLAQKQGISCSLIHWPSLSAPLVEAALALIPASHLEAIFRHLLLDVRHHRRGLMTLAFPFADFRQHQRLLSETVYKGISTEHTLLLEAPTGIGKTLGVTYPALMAMPRRQLDRLFVLTARTTGRQLVLDSLSMLRPVAATDASLPIRVLELTARDKV</sequence>
<dbReference type="GO" id="GO:0004518">
    <property type="term" value="F:nuclease activity"/>
    <property type="evidence" value="ECO:0007669"/>
    <property type="project" value="UniProtKB-KW"/>
</dbReference>
<name>A0A2P8F3G6_9GAMM</name>
<evidence type="ECO:0000313" key="9">
    <source>
        <dbReference type="EMBL" id="PSL16257.1"/>
    </source>
</evidence>
<protein>
    <submittedName>
        <fullName evidence="9">Uncharacterized protein</fullName>
    </submittedName>
</protein>
<comment type="cofactor">
    <cofactor evidence="1">
        <name>Mg(2+)</name>
        <dbReference type="ChEBI" id="CHEBI:18420"/>
    </cofactor>
</comment>
<dbReference type="InterPro" id="IPR014883">
    <property type="entry name" value="VRR_NUC"/>
</dbReference>
<dbReference type="Gene3D" id="3.40.50.300">
    <property type="entry name" value="P-loop containing nucleotide triphosphate hydrolases"/>
    <property type="match status" value="1"/>
</dbReference>
<dbReference type="Proteomes" id="UP000242133">
    <property type="component" value="Unassembled WGS sequence"/>
</dbReference>
<keyword evidence="10" id="KW-1185">Reference proteome</keyword>
<evidence type="ECO:0000256" key="4">
    <source>
        <dbReference type="ARBA" id="ARBA00022801"/>
    </source>
</evidence>
<dbReference type="SUPFAM" id="SSF52540">
    <property type="entry name" value="P-loop containing nucleoside triphosphate hydrolases"/>
    <property type="match status" value="1"/>
</dbReference>
<proteinExistence type="predicted"/>
<dbReference type="PANTHER" id="PTHR15749:SF4">
    <property type="entry name" value="FANCONI-ASSOCIATED NUCLEASE 1"/>
    <property type="match status" value="1"/>
</dbReference>
<gene>
    <name evidence="9" type="ORF">CLV44_102180</name>
</gene>
<evidence type="ECO:0000256" key="2">
    <source>
        <dbReference type="ARBA" id="ARBA00022722"/>
    </source>
</evidence>
<evidence type="ECO:0000256" key="1">
    <source>
        <dbReference type="ARBA" id="ARBA00001946"/>
    </source>
</evidence>
<dbReference type="AlphaFoldDB" id="A0A2P8F3G6"/>
<feature type="domain" description="Fanconi-associated nuclease 1-like winged-helix" evidence="8">
    <location>
        <begin position="15"/>
        <end position="96"/>
    </location>
</feature>
<organism evidence="9 10">
    <name type="scientific">Marinobacterium halophilum</name>
    <dbReference type="NCBI Taxonomy" id="267374"/>
    <lineage>
        <taxon>Bacteria</taxon>
        <taxon>Pseudomonadati</taxon>
        <taxon>Pseudomonadota</taxon>
        <taxon>Gammaproteobacteria</taxon>
        <taxon>Oceanospirillales</taxon>
        <taxon>Oceanospirillaceae</taxon>
        <taxon>Marinobacterium</taxon>
    </lineage>
</organism>
<dbReference type="RefSeq" id="WP_170069239.1">
    <property type="nucleotide sequence ID" value="NZ_PYGI01000002.1"/>
</dbReference>
<keyword evidence="5" id="KW-0460">Magnesium</keyword>
<dbReference type="GO" id="GO:0016788">
    <property type="term" value="F:hydrolase activity, acting on ester bonds"/>
    <property type="evidence" value="ECO:0007669"/>
    <property type="project" value="InterPro"/>
</dbReference>
<dbReference type="PANTHER" id="PTHR15749">
    <property type="entry name" value="FANCONI-ASSOCIATED NUCLEASE 1"/>
    <property type="match status" value="1"/>
</dbReference>
<evidence type="ECO:0000256" key="3">
    <source>
        <dbReference type="ARBA" id="ARBA00022723"/>
    </source>
</evidence>
<evidence type="ECO:0000259" key="7">
    <source>
        <dbReference type="Pfam" id="PF18081"/>
    </source>
</evidence>
<dbReference type="Pfam" id="PF21315">
    <property type="entry name" value="FAN1_HTH"/>
    <property type="match status" value="1"/>
</dbReference>
<dbReference type="Pfam" id="PF18081">
    <property type="entry name" value="FANC_SAP"/>
    <property type="match status" value="1"/>
</dbReference>
<dbReference type="InterPro" id="IPR033315">
    <property type="entry name" value="Fan1-like"/>
</dbReference>
<evidence type="ECO:0000259" key="8">
    <source>
        <dbReference type="Pfam" id="PF21315"/>
    </source>
</evidence>
<dbReference type="InterPro" id="IPR027417">
    <property type="entry name" value="P-loop_NTPase"/>
</dbReference>
<accession>A0A2P8F3G6</accession>
<dbReference type="Pfam" id="PF08774">
    <property type="entry name" value="VRR_NUC"/>
    <property type="match status" value="1"/>
</dbReference>
<dbReference type="GO" id="GO:0046872">
    <property type="term" value="F:metal ion binding"/>
    <property type="evidence" value="ECO:0007669"/>
    <property type="project" value="UniProtKB-KW"/>
</dbReference>
<evidence type="ECO:0000313" key="10">
    <source>
        <dbReference type="Proteomes" id="UP000242133"/>
    </source>
</evidence>
<dbReference type="EMBL" id="PYGI01000002">
    <property type="protein sequence ID" value="PSL16257.1"/>
    <property type="molecule type" value="Genomic_DNA"/>
</dbReference>
<comment type="caution">
    <text evidence="9">The sequence shown here is derived from an EMBL/GenBank/DDBJ whole genome shotgun (WGS) entry which is preliminary data.</text>
</comment>
<evidence type="ECO:0000256" key="5">
    <source>
        <dbReference type="ARBA" id="ARBA00022842"/>
    </source>
</evidence>